<organism evidence="1">
    <name type="scientific">Favella ehrenbergii</name>
    <dbReference type="NCBI Taxonomy" id="182087"/>
    <lineage>
        <taxon>Eukaryota</taxon>
        <taxon>Sar</taxon>
        <taxon>Alveolata</taxon>
        <taxon>Ciliophora</taxon>
        <taxon>Intramacronucleata</taxon>
        <taxon>Spirotrichea</taxon>
        <taxon>Choreotrichia</taxon>
        <taxon>Tintinnida</taxon>
        <taxon>Xystonellidae</taxon>
        <taxon>Favella</taxon>
    </lineage>
</organism>
<gene>
    <name evidence="1" type="ORF">FEHR0123_LOCUS5180</name>
</gene>
<evidence type="ECO:0000313" key="1">
    <source>
        <dbReference type="EMBL" id="CAE0310264.1"/>
    </source>
</evidence>
<sequence length="133" mass="14844">MMRSAQDCIPKLLPSIAEERNDAKNALGNQVQFERNVDEFLDFIEVNQNEAPPATVNREILYPRNSVESAPTPINLNTRNFTRSSVNFDSELALGVHEADGCAYLQKSVVDINQGKKSRQSDSLCENDSKLSD</sequence>
<protein>
    <submittedName>
        <fullName evidence="1">Uncharacterized protein</fullName>
    </submittedName>
</protein>
<reference evidence="1" key="1">
    <citation type="submission" date="2021-01" db="EMBL/GenBank/DDBJ databases">
        <authorList>
            <person name="Corre E."/>
            <person name="Pelletier E."/>
            <person name="Niang G."/>
            <person name="Scheremetjew M."/>
            <person name="Finn R."/>
            <person name="Kale V."/>
            <person name="Holt S."/>
            <person name="Cochrane G."/>
            <person name="Meng A."/>
            <person name="Brown T."/>
            <person name="Cohen L."/>
        </authorList>
    </citation>
    <scope>NUCLEOTIDE SEQUENCE</scope>
    <source>
        <strain evidence="1">Fehren 1</strain>
    </source>
</reference>
<proteinExistence type="predicted"/>
<dbReference type="AlphaFoldDB" id="A0A7S3I1H4"/>
<name>A0A7S3I1H4_9SPIT</name>
<accession>A0A7S3I1H4</accession>
<dbReference type="EMBL" id="HBIE01016674">
    <property type="protein sequence ID" value="CAE0310264.1"/>
    <property type="molecule type" value="Transcribed_RNA"/>
</dbReference>